<dbReference type="InterPro" id="IPR003594">
    <property type="entry name" value="HATPase_dom"/>
</dbReference>
<dbReference type="GO" id="GO:0004674">
    <property type="term" value="F:protein serine/threonine kinase activity"/>
    <property type="evidence" value="ECO:0007669"/>
    <property type="project" value="UniProtKB-KW"/>
</dbReference>
<keyword evidence="3" id="KW-0067">ATP-binding</keyword>
<dbReference type="OrthoDB" id="4284922at2"/>
<dbReference type="PANTHER" id="PTHR35526">
    <property type="entry name" value="ANTI-SIGMA-F FACTOR RSBW-RELATED"/>
    <property type="match status" value="1"/>
</dbReference>
<protein>
    <submittedName>
        <fullName evidence="3">ATP-binding protein</fullName>
    </submittedName>
</protein>
<feature type="domain" description="Histidine kinase/HSP90-like ATPase" evidence="2">
    <location>
        <begin position="6"/>
        <end position="87"/>
    </location>
</feature>
<dbReference type="InterPro" id="IPR036890">
    <property type="entry name" value="HATPase_C_sf"/>
</dbReference>
<dbReference type="AlphaFoldDB" id="A0A6I4W381"/>
<evidence type="ECO:0000259" key="2">
    <source>
        <dbReference type="Pfam" id="PF13581"/>
    </source>
</evidence>
<accession>A0A6I4W381</accession>
<evidence type="ECO:0000256" key="1">
    <source>
        <dbReference type="ARBA" id="ARBA00022527"/>
    </source>
</evidence>
<sequence>MLFADSPVVDEVELVAGELAANAIRHSTSGEEGGVFTLHLMVRDGLALVGVRDLGGRGIPAVRNDPLNTRLSRGRGLLAVSRLAGTLGVYGNPLVGHLVWAELDGAPPMIP</sequence>
<gene>
    <name evidence="3" type="ORF">GQ466_03740</name>
</gene>
<proteinExistence type="predicted"/>
<comment type="caution">
    <text evidence="3">The sequence shown here is derived from an EMBL/GenBank/DDBJ whole genome shotgun (WGS) entry which is preliminary data.</text>
</comment>
<dbReference type="SUPFAM" id="SSF55874">
    <property type="entry name" value="ATPase domain of HSP90 chaperone/DNA topoisomerase II/histidine kinase"/>
    <property type="match status" value="1"/>
</dbReference>
<dbReference type="Pfam" id="PF13581">
    <property type="entry name" value="HATPase_c_2"/>
    <property type="match status" value="1"/>
</dbReference>
<dbReference type="EMBL" id="WUTW01000001">
    <property type="protein sequence ID" value="MXQ63140.1"/>
    <property type="molecule type" value="Genomic_DNA"/>
</dbReference>
<dbReference type="Gene3D" id="3.30.565.10">
    <property type="entry name" value="Histidine kinase-like ATPase, C-terminal domain"/>
    <property type="match status" value="1"/>
</dbReference>
<dbReference type="Proteomes" id="UP000431901">
    <property type="component" value="Unassembled WGS sequence"/>
</dbReference>
<keyword evidence="1" id="KW-0808">Transferase</keyword>
<dbReference type="InterPro" id="IPR050267">
    <property type="entry name" value="Anti-sigma-factor_SerPK"/>
</dbReference>
<keyword evidence="1" id="KW-0418">Kinase</keyword>
<dbReference type="GO" id="GO:0005524">
    <property type="term" value="F:ATP binding"/>
    <property type="evidence" value="ECO:0007669"/>
    <property type="project" value="UniProtKB-KW"/>
</dbReference>
<keyword evidence="3" id="KW-0547">Nucleotide-binding</keyword>
<reference evidence="3 4" key="1">
    <citation type="submission" date="2019-12" db="EMBL/GenBank/DDBJ databases">
        <title>Nocardia macrotermitis sp. nov. and Nocardia aurantia sp. nov., isolated from the gut of the fungus growing-termite Macrotermes natalensis.</title>
        <authorList>
            <person name="Christine B."/>
            <person name="Rene B."/>
        </authorList>
    </citation>
    <scope>NUCLEOTIDE SEQUENCE [LARGE SCALE GENOMIC DNA]</scope>
    <source>
        <strain evidence="3 4">DSM 102126</strain>
    </source>
</reference>
<organism evidence="3 4">
    <name type="scientific">Actinomadura rayongensis</name>
    <dbReference type="NCBI Taxonomy" id="1429076"/>
    <lineage>
        <taxon>Bacteria</taxon>
        <taxon>Bacillati</taxon>
        <taxon>Actinomycetota</taxon>
        <taxon>Actinomycetes</taxon>
        <taxon>Streptosporangiales</taxon>
        <taxon>Thermomonosporaceae</taxon>
        <taxon>Actinomadura</taxon>
    </lineage>
</organism>
<keyword evidence="1" id="KW-0723">Serine/threonine-protein kinase</keyword>
<keyword evidence="4" id="KW-1185">Reference proteome</keyword>
<evidence type="ECO:0000313" key="4">
    <source>
        <dbReference type="Proteomes" id="UP000431901"/>
    </source>
</evidence>
<evidence type="ECO:0000313" key="3">
    <source>
        <dbReference type="EMBL" id="MXQ63140.1"/>
    </source>
</evidence>
<dbReference type="PANTHER" id="PTHR35526:SF3">
    <property type="entry name" value="ANTI-SIGMA-F FACTOR RSBW"/>
    <property type="match status" value="1"/>
</dbReference>
<name>A0A6I4W381_9ACTN</name>
<dbReference type="CDD" id="cd16936">
    <property type="entry name" value="HATPase_RsbW-like"/>
    <property type="match status" value="1"/>
</dbReference>